<feature type="chain" id="PRO_5024416099" evidence="2">
    <location>
        <begin position="44"/>
        <end position="791"/>
    </location>
</feature>
<feature type="compositionally biased region" description="Gly residues" evidence="1">
    <location>
        <begin position="322"/>
        <end position="342"/>
    </location>
</feature>
<protein>
    <submittedName>
        <fullName evidence="3">Carbohydrate-binding domain-containing protein</fullName>
    </submittedName>
</protein>
<feature type="signal peptide" evidence="2">
    <location>
        <begin position="1"/>
        <end position="43"/>
    </location>
</feature>
<dbReference type="PROSITE" id="PS51257">
    <property type="entry name" value="PROKAR_LIPOPROTEIN"/>
    <property type="match status" value="1"/>
</dbReference>
<feature type="region of interest" description="Disordered" evidence="1">
    <location>
        <begin position="313"/>
        <end position="395"/>
    </location>
</feature>
<dbReference type="Pfam" id="PF14262">
    <property type="entry name" value="Cthe_2159"/>
    <property type="match status" value="1"/>
</dbReference>
<proteinExistence type="predicted"/>
<sequence length="791" mass="78686">MKKNNSQKRKNMITGSKLWSIAMITSLLAACSAPATTSSTANAAVSTTGTTKIVSVSESTSVKYADLVSLDADDTNVSWTEAESTMIKLNGTTATVTGSGAKAASGSVTISEAGTYVLSGELTNGQIVVNVADKGVVHLVLNGATIHDNDSAGIYIQKAGKAVITLEKGTQNAVSDGKTYVYADSSTDEPDAAIFSKADLTFNGAGQLTVTGNYNEGITSKDDLKIISGSINVKAADDGIKGKDMVAIQSGTITVDAAGDGIKSTNDTDASKGFVAIADGTFNIQSGSDGIQAETALVTDGGTYNIATAGGSANAPAKVEEGPGGGGFGGGRGGFGGDGAMNGGTPPTDMGTPPDGKPPADMPAMPNSNGSNTGTQAGTGKSTNATTTTEEESISAKALKAGTNLTVNGGTYTIDSMDDSLHSNSNVTVNDGTFNIQSGDDGIHADQALTINGGTIKIVKSYEGLEGAIITLNDGEVDVTASDDGVNAAGDEATTSSTTATTSGKDTNNSSSVIDTNKSVDTDTDTNSANSTGTTGTTSTSNHSVQDTDASQQNRGPGGMPGESSGNNELHINGGTLTVNAGGDGLDANGSITMTGGTVIVNGPTNNGNGALDYDGTFVISGGYLVAAGSSGMAQGTSDASTQNTIVMTFPETQKAGTLVHVQDSKGNNILTFAPAKDYQNVVVSSPDLAKDGSYVIFSGGTSTGKAVDGLYTGGTYSGGTQIVAFQSTSNVTWVNESGVTTARSGMGGFGGGNGQGGFGGGRNRSQSGTSTDTMGTTSTTGTTGTTDSAK</sequence>
<feature type="compositionally biased region" description="Low complexity" evidence="1">
    <location>
        <begin position="378"/>
        <end position="388"/>
    </location>
</feature>
<feature type="compositionally biased region" description="Gly residues" evidence="1">
    <location>
        <begin position="746"/>
        <end position="763"/>
    </location>
</feature>
<feature type="compositionally biased region" description="Low complexity" evidence="1">
    <location>
        <begin position="493"/>
        <end position="503"/>
    </location>
</feature>
<feature type="compositionally biased region" description="Low complexity" evidence="1">
    <location>
        <begin position="525"/>
        <end position="542"/>
    </location>
</feature>
<evidence type="ECO:0000256" key="1">
    <source>
        <dbReference type="SAM" id="MobiDB-lite"/>
    </source>
</evidence>
<feature type="compositionally biased region" description="Polar residues" evidence="1">
    <location>
        <begin position="564"/>
        <end position="576"/>
    </location>
</feature>
<feature type="compositionally biased region" description="Low complexity" evidence="1">
    <location>
        <begin position="764"/>
        <end position="791"/>
    </location>
</feature>
<organism evidence="3 4">
    <name type="scientific">Paenibacillus amylolyticus</name>
    <dbReference type="NCBI Taxonomy" id="1451"/>
    <lineage>
        <taxon>Bacteria</taxon>
        <taxon>Bacillati</taxon>
        <taxon>Bacillota</taxon>
        <taxon>Bacilli</taxon>
        <taxon>Bacillales</taxon>
        <taxon>Paenibacillaceae</taxon>
        <taxon>Paenibacillus</taxon>
    </lineage>
</organism>
<evidence type="ECO:0000313" key="4">
    <source>
        <dbReference type="Proteomes" id="UP000323664"/>
    </source>
</evidence>
<feature type="compositionally biased region" description="Low complexity" evidence="1">
    <location>
        <begin position="343"/>
        <end position="354"/>
    </location>
</feature>
<dbReference type="Proteomes" id="UP000323664">
    <property type="component" value="Unassembled WGS sequence"/>
</dbReference>
<dbReference type="RefSeq" id="WP_123063978.1">
    <property type="nucleotide sequence ID" value="NZ_RIAS01000004.1"/>
</dbReference>
<keyword evidence="2" id="KW-0732">Signal</keyword>
<dbReference type="InterPro" id="IPR025584">
    <property type="entry name" value="Cthe_2159"/>
</dbReference>
<feature type="region of interest" description="Disordered" evidence="1">
    <location>
        <begin position="745"/>
        <end position="791"/>
    </location>
</feature>
<reference evidence="3 4" key="1">
    <citation type="journal article" date="2019" name="J. Ind. Microbiol. Biotechnol.">
        <title>Paenibacillus amylolyticus 27C64 has a diverse set of carbohydrate-active enzymes and complete pectin deconstruction system.</title>
        <authorList>
            <person name="Keggi C."/>
            <person name="Doran-Peterson J."/>
        </authorList>
    </citation>
    <scope>NUCLEOTIDE SEQUENCE [LARGE SCALE GENOMIC DNA]</scope>
    <source>
        <strain evidence="3 4">27C64</strain>
    </source>
</reference>
<feature type="compositionally biased region" description="Polar residues" evidence="1">
    <location>
        <begin position="543"/>
        <end position="555"/>
    </location>
</feature>
<feature type="compositionally biased region" description="Polar residues" evidence="1">
    <location>
        <begin position="504"/>
        <end position="519"/>
    </location>
</feature>
<comment type="caution">
    <text evidence="3">The sequence shown here is derived from an EMBL/GenBank/DDBJ whole genome shotgun (WGS) entry which is preliminary data.</text>
</comment>
<feature type="region of interest" description="Disordered" evidence="1">
    <location>
        <begin position="483"/>
        <end position="576"/>
    </location>
</feature>
<dbReference type="AlphaFoldDB" id="A0A5M9WRG5"/>
<accession>A0A5M9WRG5</accession>
<gene>
    <name evidence="3" type="ORF">EC604_09660</name>
</gene>
<evidence type="ECO:0000256" key="2">
    <source>
        <dbReference type="SAM" id="SignalP"/>
    </source>
</evidence>
<feature type="compositionally biased region" description="Polar residues" evidence="1">
    <location>
        <begin position="366"/>
        <end position="376"/>
    </location>
</feature>
<dbReference type="OrthoDB" id="9812829at2"/>
<name>A0A5M9WRG5_PAEAM</name>
<evidence type="ECO:0000313" key="3">
    <source>
        <dbReference type="EMBL" id="KAA8784113.1"/>
    </source>
</evidence>
<dbReference type="EMBL" id="RIAS01000004">
    <property type="protein sequence ID" value="KAA8784113.1"/>
    <property type="molecule type" value="Genomic_DNA"/>
</dbReference>